<organism evidence="2 3">
    <name type="scientific">Cirrhinus mrigala</name>
    <name type="common">Mrigala</name>
    <dbReference type="NCBI Taxonomy" id="683832"/>
    <lineage>
        <taxon>Eukaryota</taxon>
        <taxon>Metazoa</taxon>
        <taxon>Chordata</taxon>
        <taxon>Craniata</taxon>
        <taxon>Vertebrata</taxon>
        <taxon>Euteleostomi</taxon>
        <taxon>Actinopterygii</taxon>
        <taxon>Neopterygii</taxon>
        <taxon>Teleostei</taxon>
        <taxon>Ostariophysi</taxon>
        <taxon>Cypriniformes</taxon>
        <taxon>Cyprinidae</taxon>
        <taxon>Labeoninae</taxon>
        <taxon>Labeonini</taxon>
        <taxon>Cirrhinus</taxon>
    </lineage>
</organism>
<reference evidence="2 3" key="1">
    <citation type="submission" date="2024-05" db="EMBL/GenBank/DDBJ databases">
        <title>Genome sequencing and assembly of Indian major carp, Cirrhinus mrigala (Hamilton, 1822).</title>
        <authorList>
            <person name="Mohindra V."/>
            <person name="Chowdhury L.M."/>
            <person name="Lal K."/>
            <person name="Jena J.K."/>
        </authorList>
    </citation>
    <scope>NUCLEOTIDE SEQUENCE [LARGE SCALE GENOMIC DNA]</scope>
    <source>
        <strain evidence="2">CM1030</strain>
        <tissue evidence="2">Blood</tissue>
    </source>
</reference>
<evidence type="ECO:0000256" key="1">
    <source>
        <dbReference type="SAM" id="MobiDB-lite"/>
    </source>
</evidence>
<dbReference type="EMBL" id="JAMKFB020000017">
    <property type="protein sequence ID" value="KAL0170012.1"/>
    <property type="molecule type" value="Genomic_DNA"/>
</dbReference>
<feature type="non-terminal residue" evidence="2">
    <location>
        <position position="109"/>
    </location>
</feature>
<sequence length="109" mass="12293">ADLKVALVVSDRLRAEAEEELSTLRAARQDLGTQLADALQGRREVEIELEQSKQKLKQVTGSHQGAPAMRGLERQPEGYEKRTGPEDQLWTDEMKGKREMRNSSTSERS</sequence>
<dbReference type="AlphaFoldDB" id="A0ABD0P7E2"/>
<evidence type="ECO:0000313" key="3">
    <source>
        <dbReference type="Proteomes" id="UP001529510"/>
    </source>
</evidence>
<proteinExistence type="predicted"/>
<gene>
    <name evidence="2" type="ORF">M9458_034608</name>
</gene>
<name>A0ABD0P7E2_CIRMR</name>
<dbReference type="Proteomes" id="UP001529510">
    <property type="component" value="Unassembled WGS sequence"/>
</dbReference>
<comment type="caution">
    <text evidence="2">The sequence shown here is derived from an EMBL/GenBank/DDBJ whole genome shotgun (WGS) entry which is preliminary data.</text>
</comment>
<evidence type="ECO:0000313" key="2">
    <source>
        <dbReference type="EMBL" id="KAL0170012.1"/>
    </source>
</evidence>
<feature type="non-terminal residue" evidence="2">
    <location>
        <position position="1"/>
    </location>
</feature>
<feature type="compositionally biased region" description="Basic and acidic residues" evidence="1">
    <location>
        <begin position="92"/>
        <end position="109"/>
    </location>
</feature>
<protein>
    <submittedName>
        <fullName evidence="2">Uncharacterized protein</fullName>
    </submittedName>
</protein>
<accession>A0ABD0P7E2</accession>
<keyword evidence="3" id="KW-1185">Reference proteome</keyword>
<feature type="compositionally biased region" description="Basic and acidic residues" evidence="1">
    <location>
        <begin position="71"/>
        <end position="85"/>
    </location>
</feature>
<feature type="region of interest" description="Disordered" evidence="1">
    <location>
        <begin position="51"/>
        <end position="109"/>
    </location>
</feature>